<proteinExistence type="predicted"/>
<gene>
    <name evidence="1" type="ORF">JNB85_14880</name>
</gene>
<dbReference type="EMBL" id="JAEUAK010000005">
    <property type="protein sequence ID" value="MBW9053696.1"/>
    <property type="molecule type" value="Genomic_DNA"/>
</dbReference>
<dbReference type="RefSeq" id="WP_220335083.1">
    <property type="nucleotide sequence ID" value="NZ_JAEUAK010000005.1"/>
</dbReference>
<protein>
    <submittedName>
        <fullName evidence="1">Uncharacterized protein</fullName>
    </submittedName>
</protein>
<evidence type="ECO:0000313" key="2">
    <source>
        <dbReference type="Proteomes" id="UP000717752"/>
    </source>
</evidence>
<organism evidence="1 2">
    <name type="scientific">Rhizobium mesosinicum</name>
    <dbReference type="NCBI Taxonomy" id="335017"/>
    <lineage>
        <taxon>Bacteria</taxon>
        <taxon>Pseudomonadati</taxon>
        <taxon>Pseudomonadota</taxon>
        <taxon>Alphaproteobacteria</taxon>
        <taxon>Hyphomicrobiales</taxon>
        <taxon>Rhizobiaceae</taxon>
        <taxon>Rhizobium/Agrobacterium group</taxon>
        <taxon>Rhizobium</taxon>
    </lineage>
</organism>
<name>A0ABS7GVT3_9HYPH</name>
<accession>A0ABS7GVT3</accession>
<dbReference type="Proteomes" id="UP000717752">
    <property type="component" value="Unassembled WGS sequence"/>
</dbReference>
<evidence type="ECO:0000313" key="1">
    <source>
        <dbReference type="EMBL" id="MBW9053696.1"/>
    </source>
</evidence>
<sequence>MKHPSLEETGAAIAHMRERLAARNAVLARWFTDTLAVMEAKTAGRLDDPVDLAQARAAAFLFAKSALHQWATRPVHEVAPTDNLPKEAHPNDRRAR</sequence>
<keyword evidence="2" id="KW-1185">Reference proteome</keyword>
<comment type="caution">
    <text evidence="1">The sequence shown here is derived from an EMBL/GenBank/DDBJ whole genome shotgun (WGS) entry which is preliminary data.</text>
</comment>
<reference evidence="1 2" key="1">
    <citation type="journal article" date="2021" name="MBio">
        <title>Poor Competitiveness of Bradyrhizobium in Pigeon Pea Root Colonization in Indian Soils.</title>
        <authorList>
            <person name="Chalasani D."/>
            <person name="Basu A."/>
            <person name="Pullabhotla S.V.S.R.N."/>
            <person name="Jorrin B."/>
            <person name="Neal A.L."/>
            <person name="Poole P.S."/>
            <person name="Podile A.R."/>
            <person name="Tkacz A."/>
        </authorList>
    </citation>
    <scope>NUCLEOTIDE SEQUENCE [LARGE SCALE GENOMIC DNA]</scope>
    <source>
        <strain evidence="1 2">HU56</strain>
    </source>
</reference>